<gene>
    <name evidence="2" type="primary">LOC136085290</name>
</gene>
<dbReference type="RefSeq" id="XP_065662653.1">
    <property type="nucleotide sequence ID" value="XM_065806581.1"/>
</dbReference>
<evidence type="ECO:0000313" key="2">
    <source>
        <dbReference type="RefSeq" id="XP_065662653.1"/>
    </source>
</evidence>
<sequence>MIYELDESYTLHLLGLTLTSNLSWKPYIKSVAKLASAKVASLYRARHFFTSDSILYFYKSQIRPCMEYCCHIWGGSSNDALSLCKIRIVGIVGRALAANLQPLSHCRNVASLSLFYKYYNEHCSKELESLVPFTKIHYRVTPHSIKCHPFSVTVPKCSKNAYSSSFFPRTSAIWNSLSSSSFPDSYNLQSFKSSVKLYLALQSSSFFFQ</sequence>
<keyword evidence="1" id="KW-1185">Reference proteome</keyword>
<reference evidence="2" key="1">
    <citation type="submission" date="2025-08" db="UniProtKB">
        <authorList>
            <consortium name="RefSeq"/>
        </authorList>
    </citation>
    <scope>IDENTIFICATION</scope>
</reference>
<accession>A0ABM4CLJ3</accession>
<protein>
    <submittedName>
        <fullName evidence="2">Uncharacterized protein LOC136085290</fullName>
    </submittedName>
</protein>
<proteinExistence type="predicted"/>
<name>A0ABM4CLJ3_HYDVU</name>
<organism evidence="1 2">
    <name type="scientific">Hydra vulgaris</name>
    <name type="common">Hydra</name>
    <name type="synonym">Hydra attenuata</name>
    <dbReference type="NCBI Taxonomy" id="6087"/>
    <lineage>
        <taxon>Eukaryota</taxon>
        <taxon>Metazoa</taxon>
        <taxon>Cnidaria</taxon>
        <taxon>Hydrozoa</taxon>
        <taxon>Hydroidolina</taxon>
        <taxon>Anthoathecata</taxon>
        <taxon>Aplanulata</taxon>
        <taxon>Hydridae</taxon>
        <taxon>Hydra</taxon>
    </lineage>
</organism>
<dbReference type="GeneID" id="136085290"/>
<evidence type="ECO:0000313" key="1">
    <source>
        <dbReference type="Proteomes" id="UP001652625"/>
    </source>
</evidence>
<dbReference type="Proteomes" id="UP001652625">
    <property type="component" value="Chromosome 09"/>
</dbReference>